<dbReference type="EMBL" id="SEKV01000985">
    <property type="protein sequence ID" value="TFY52388.1"/>
    <property type="molecule type" value="Genomic_DNA"/>
</dbReference>
<evidence type="ECO:0000313" key="2">
    <source>
        <dbReference type="Proteomes" id="UP000298390"/>
    </source>
</evidence>
<dbReference type="AlphaFoldDB" id="A0A4Y9XRJ7"/>
<gene>
    <name evidence="1" type="ORF">EVJ58_g10045</name>
</gene>
<evidence type="ECO:0000313" key="1">
    <source>
        <dbReference type="EMBL" id="TFY52388.1"/>
    </source>
</evidence>
<accession>A0A4Y9XRJ7</accession>
<reference evidence="1 2" key="1">
    <citation type="submission" date="2019-01" db="EMBL/GenBank/DDBJ databases">
        <title>Genome sequencing of the rare red list fungi Fomitopsis rosea.</title>
        <authorList>
            <person name="Buettner E."/>
            <person name="Kellner H."/>
        </authorList>
    </citation>
    <scope>NUCLEOTIDE SEQUENCE [LARGE SCALE GENOMIC DNA]</scope>
    <source>
        <strain evidence="1 2">DSM 105464</strain>
    </source>
</reference>
<comment type="caution">
    <text evidence="1">The sequence shown here is derived from an EMBL/GenBank/DDBJ whole genome shotgun (WGS) entry which is preliminary data.</text>
</comment>
<dbReference type="Proteomes" id="UP000298390">
    <property type="component" value="Unassembled WGS sequence"/>
</dbReference>
<organism evidence="1 2">
    <name type="scientific">Rhodofomes roseus</name>
    <dbReference type="NCBI Taxonomy" id="34475"/>
    <lineage>
        <taxon>Eukaryota</taxon>
        <taxon>Fungi</taxon>
        <taxon>Dikarya</taxon>
        <taxon>Basidiomycota</taxon>
        <taxon>Agaricomycotina</taxon>
        <taxon>Agaricomycetes</taxon>
        <taxon>Polyporales</taxon>
        <taxon>Rhodofomes</taxon>
    </lineage>
</organism>
<sequence>MEALQVLKYLIKRNRLSFTRHLQSLSNLVDDLLAEKEEVLSIHADLAVDDIFSII</sequence>
<name>A0A4Y9XRJ7_9APHY</name>
<protein>
    <submittedName>
        <fullName evidence="1">Uncharacterized protein</fullName>
    </submittedName>
</protein>
<proteinExistence type="predicted"/>